<dbReference type="AlphaFoldDB" id="F7XNX7"/>
<proteinExistence type="predicted"/>
<dbReference type="KEGG" id="mzh:Mzhil_0291"/>
<dbReference type="RefSeq" id="WP_013897606.1">
    <property type="nucleotide sequence ID" value="NC_015676.1"/>
</dbReference>
<evidence type="ECO:0000256" key="1">
    <source>
        <dbReference type="SAM" id="MobiDB-lite"/>
    </source>
</evidence>
<dbReference type="HOGENOM" id="CLU_1237941_0_0_2"/>
<keyword evidence="2" id="KW-1133">Transmembrane helix</keyword>
<evidence type="ECO:0000256" key="2">
    <source>
        <dbReference type="SAM" id="Phobius"/>
    </source>
</evidence>
<keyword evidence="4" id="KW-1185">Reference proteome</keyword>
<dbReference type="STRING" id="679901.Mzhil_0291"/>
<dbReference type="EMBL" id="CP002101">
    <property type="protein sequence ID" value="AEH60167.1"/>
    <property type="molecule type" value="Genomic_DNA"/>
</dbReference>
<feature type="transmembrane region" description="Helical" evidence="2">
    <location>
        <begin position="200"/>
        <end position="218"/>
    </location>
</feature>
<sequence length="223" mass="23044" precursor="true">MKKLNASIIKFAVVLQLFILLFAAVSVSAASPQLPIIAGGEVELDEKSAEAGTTITVMLDGKVVSKTTVSNDGIYGDKPSNRLLITESDYTKYKFYVNGIESELANPDAIKNAKSGDLIELNLKATTPTESSGDDVVSTSMGGGGGMAAPSAPSDDGSGAVDESPSVPSDETVLPSPGSEIDTGSDESMPVPTPESQSTLVFGLVLLLFVVLVGIGALKYKKK</sequence>
<organism evidence="3 4">
    <name type="scientific">Methanosalsum zhilinae (strain DSM 4017 / NBRC 107636 / OCM 62 / WeN5)</name>
    <name type="common">Methanohalophilus zhilinae</name>
    <dbReference type="NCBI Taxonomy" id="679901"/>
    <lineage>
        <taxon>Archaea</taxon>
        <taxon>Methanobacteriati</taxon>
        <taxon>Methanobacteriota</taxon>
        <taxon>Stenosarchaea group</taxon>
        <taxon>Methanomicrobia</taxon>
        <taxon>Methanosarcinales</taxon>
        <taxon>Methanosarcinaceae</taxon>
        <taxon>Methanosalsum</taxon>
    </lineage>
</organism>
<dbReference type="Proteomes" id="UP000006622">
    <property type="component" value="Chromosome"/>
</dbReference>
<dbReference type="GeneID" id="10821895"/>
<keyword evidence="2" id="KW-0812">Transmembrane</keyword>
<name>F7XNX7_METZD</name>
<reference evidence="3" key="1">
    <citation type="submission" date="2010-07" db="EMBL/GenBank/DDBJ databases">
        <title>The complete genome of Methanosalsum zhilinae DSM 4017.</title>
        <authorList>
            <consortium name="US DOE Joint Genome Institute (JGI-PGF)"/>
            <person name="Lucas S."/>
            <person name="Copeland A."/>
            <person name="Lapidus A."/>
            <person name="Glavina del Rio T."/>
            <person name="Dalin E."/>
            <person name="Tice H."/>
            <person name="Bruce D."/>
            <person name="Goodwin L."/>
            <person name="Pitluck S."/>
            <person name="Kyrpides N."/>
            <person name="Mavromatis K."/>
            <person name="Ovchinnikova G."/>
            <person name="Daligault H."/>
            <person name="Detter J.C."/>
            <person name="Han C."/>
            <person name="Tapia R."/>
            <person name="Larimer F."/>
            <person name="Land M."/>
            <person name="Hauser L."/>
            <person name="Markowitz V."/>
            <person name="Cheng J.-F."/>
            <person name="Hugenholtz P."/>
            <person name="Woyke T."/>
            <person name="Wu D."/>
            <person name="Spring S."/>
            <person name="Schueler E."/>
            <person name="Brambilla E."/>
            <person name="Klenk H.-P."/>
            <person name="Eisen J.A."/>
        </authorList>
    </citation>
    <scope>NUCLEOTIDE SEQUENCE</scope>
    <source>
        <strain evidence="3">DSM 4017</strain>
    </source>
</reference>
<dbReference type="OrthoDB" id="121920at2157"/>
<feature type="region of interest" description="Disordered" evidence="1">
    <location>
        <begin position="125"/>
        <end position="195"/>
    </location>
</feature>
<gene>
    <name evidence="3" type="ordered locus">Mzhil_0291</name>
</gene>
<evidence type="ECO:0000313" key="4">
    <source>
        <dbReference type="Proteomes" id="UP000006622"/>
    </source>
</evidence>
<protein>
    <submittedName>
        <fullName evidence="3">Uncharacterized protein</fullName>
    </submittedName>
</protein>
<accession>F7XNX7</accession>
<keyword evidence="2" id="KW-0472">Membrane</keyword>
<evidence type="ECO:0000313" key="3">
    <source>
        <dbReference type="EMBL" id="AEH60167.1"/>
    </source>
</evidence>